<dbReference type="SUPFAM" id="SSF48113">
    <property type="entry name" value="Heme-dependent peroxidases"/>
    <property type="match status" value="1"/>
</dbReference>
<dbReference type="PROSITE" id="PS50873">
    <property type="entry name" value="PEROXIDASE_4"/>
    <property type="match status" value="1"/>
</dbReference>
<evidence type="ECO:0000313" key="1">
    <source>
        <dbReference type="EMBL" id="CAK9066740.1"/>
    </source>
</evidence>
<accession>A0ABP0NWB5</accession>
<dbReference type="Proteomes" id="UP001642464">
    <property type="component" value="Unassembled WGS sequence"/>
</dbReference>
<keyword evidence="2" id="KW-1185">Reference proteome</keyword>
<dbReference type="PANTHER" id="PTHR31356:SF36">
    <property type="entry name" value="L-ASCORBATE PEROXIDASE 3"/>
    <property type="match status" value="1"/>
</dbReference>
<gene>
    <name evidence="1" type="ORF">SCF082_LOCUS33911</name>
</gene>
<comment type="caution">
    <text evidence="1">The sequence shown here is derived from an EMBL/GenBank/DDBJ whole genome shotgun (WGS) entry which is preliminary data.</text>
</comment>
<name>A0ABP0NWB5_9DINO</name>
<dbReference type="InterPro" id="IPR002016">
    <property type="entry name" value="Haem_peroxidase"/>
</dbReference>
<evidence type="ECO:0000313" key="2">
    <source>
        <dbReference type="Proteomes" id="UP001642464"/>
    </source>
</evidence>
<protein>
    <submittedName>
        <fullName evidence="1">Mitochondrial (CCP)</fullName>
    </submittedName>
</protein>
<proteinExistence type="predicted"/>
<dbReference type="Gene3D" id="1.10.520.10">
    <property type="match status" value="1"/>
</dbReference>
<sequence length="361" mass="39982">MGATCCKTDTAPSSDATVEARPALDSSLALPLVTGGTTEKERLYTVKLTKSGDRKLGLDVDFMAERKVLPIMTVTGGVAEIWNQEHPELQISKGDSILKVNGVTGDVAAMLDRCKTDMELELTLCKCLNFEYLVVDLEKLITSKGCGPLMLRLSWHHKCIFYAGEKPHGIPWLEAARGFLKAISQKYVPRLISHADLAALAANTAIKALGGPEIPTRFGRLDIRSEDDVMLPDGEKDAKYIRDVLGPKGLEEKAMVAVLGANVCGMCHVEGADFGARRFDNSYFKDLLTKQWEQETSQNGTPQFRCGDAVMMSTDMALVNDPNFKVHVQQYAADEKLWLDEFTKAWVQLQEHITSEWRDIL</sequence>
<dbReference type="Gene3D" id="1.10.420.10">
    <property type="entry name" value="Peroxidase, domain 2"/>
    <property type="match status" value="1"/>
</dbReference>
<dbReference type="InterPro" id="IPR044831">
    <property type="entry name" value="Ccp1-like"/>
</dbReference>
<reference evidence="1 2" key="1">
    <citation type="submission" date="2024-02" db="EMBL/GenBank/DDBJ databases">
        <authorList>
            <person name="Chen Y."/>
            <person name="Shah S."/>
            <person name="Dougan E. K."/>
            <person name="Thang M."/>
            <person name="Chan C."/>
        </authorList>
    </citation>
    <scope>NUCLEOTIDE SEQUENCE [LARGE SCALE GENOMIC DNA]</scope>
</reference>
<organism evidence="1 2">
    <name type="scientific">Durusdinium trenchii</name>
    <dbReference type="NCBI Taxonomy" id="1381693"/>
    <lineage>
        <taxon>Eukaryota</taxon>
        <taxon>Sar</taxon>
        <taxon>Alveolata</taxon>
        <taxon>Dinophyceae</taxon>
        <taxon>Suessiales</taxon>
        <taxon>Symbiodiniaceae</taxon>
        <taxon>Durusdinium</taxon>
    </lineage>
</organism>
<dbReference type="EMBL" id="CAXAMM010030602">
    <property type="protein sequence ID" value="CAK9066740.1"/>
    <property type="molecule type" value="Genomic_DNA"/>
</dbReference>
<dbReference type="PANTHER" id="PTHR31356">
    <property type="entry name" value="THYLAKOID LUMENAL 29 KDA PROTEIN, CHLOROPLASTIC-RELATED"/>
    <property type="match status" value="1"/>
</dbReference>
<dbReference type="InterPro" id="IPR010255">
    <property type="entry name" value="Haem_peroxidase_sf"/>
</dbReference>
<dbReference type="PRINTS" id="PR00458">
    <property type="entry name" value="PEROXIDASE"/>
</dbReference>
<dbReference type="Pfam" id="PF00141">
    <property type="entry name" value="peroxidase"/>
    <property type="match status" value="1"/>
</dbReference>